<dbReference type="PROSITE" id="PS00438">
    <property type="entry name" value="CATALASE_2"/>
    <property type="match status" value="1"/>
</dbReference>
<dbReference type="Pfam" id="PF06628">
    <property type="entry name" value="Catalase-rel"/>
    <property type="match status" value="1"/>
</dbReference>
<dbReference type="EMBL" id="BDGX01000030">
    <property type="protein sequence ID" value="GAV51526.1"/>
    <property type="molecule type" value="Genomic_DNA"/>
</dbReference>
<dbReference type="GO" id="GO:0042542">
    <property type="term" value="P:response to hydrogen peroxide"/>
    <property type="evidence" value="ECO:0007669"/>
    <property type="project" value="TreeGrafter"/>
</dbReference>
<dbReference type="AlphaFoldDB" id="A0A1Q3A712"/>
<evidence type="ECO:0000256" key="8">
    <source>
        <dbReference type="ARBA" id="ARBA00022617"/>
    </source>
</evidence>
<dbReference type="PANTHER" id="PTHR11465">
    <property type="entry name" value="CATALASE"/>
    <property type="match status" value="1"/>
</dbReference>
<keyword evidence="7" id="KW-0575">Peroxidase</keyword>
<evidence type="ECO:0000256" key="13">
    <source>
        <dbReference type="ARBA" id="ARBA00073675"/>
    </source>
</evidence>
<keyword evidence="12" id="KW-0376">Hydrogen peroxide</keyword>
<evidence type="ECO:0000313" key="17">
    <source>
        <dbReference type="Proteomes" id="UP000187013"/>
    </source>
</evidence>
<evidence type="ECO:0000256" key="5">
    <source>
        <dbReference type="ARBA" id="ARBA00012314"/>
    </source>
</evidence>
<dbReference type="Pfam" id="PF00199">
    <property type="entry name" value="Catalase"/>
    <property type="match status" value="1"/>
</dbReference>
<feature type="chain" id="PRO_5012162287" description="Catalase T" evidence="14">
    <location>
        <begin position="24"/>
        <end position="598"/>
    </location>
</feature>
<dbReference type="GO" id="GO:0004096">
    <property type="term" value="F:catalase activity"/>
    <property type="evidence" value="ECO:0007669"/>
    <property type="project" value="UniProtKB-EC"/>
</dbReference>
<comment type="similarity">
    <text evidence="4">Belongs to the catalase family.</text>
</comment>
<keyword evidence="8" id="KW-0349">Heme</keyword>
<evidence type="ECO:0000256" key="2">
    <source>
        <dbReference type="ARBA" id="ARBA00003918"/>
    </source>
</evidence>
<evidence type="ECO:0000256" key="12">
    <source>
        <dbReference type="ARBA" id="ARBA00023324"/>
    </source>
</evidence>
<proteinExistence type="inferred from homology"/>
<evidence type="ECO:0000256" key="3">
    <source>
        <dbReference type="ARBA" id="ARBA00004496"/>
    </source>
</evidence>
<dbReference type="InterPro" id="IPR020835">
    <property type="entry name" value="Catalase_sf"/>
</dbReference>
<dbReference type="Proteomes" id="UP000187013">
    <property type="component" value="Unassembled WGS sequence"/>
</dbReference>
<evidence type="ECO:0000259" key="15">
    <source>
        <dbReference type="SMART" id="SM01060"/>
    </source>
</evidence>
<dbReference type="PANTHER" id="PTHR11465:SF62">
    <property type="entry name" value="CATALASE T"/>
    <property type="match status" value="1"/>
</dbReference>
<dbReference type="InterPro" id="IPR010582">
    <property type="entry name" value="Catalase_immune_responsive"/>
</dbReference>
<dbReference type="EC" id="1.11.1.6" evidence="5"/>
<gene>
    <name evidence="16" type="ORF">ZYGR_0AD07090</name>
</gene>
<comment type="subcellular location">
    <subcellularLocation>
        <location evidence="3">Cytoplasm</location>
    </subcellularLocation>
</comment>
<keyword evidence="10" id="KW-0560">Oxidoreductase</keyword>
<dbReference type="OrthoDB" id="6880011at2759"/>
<evidence type="ECO:0000256" key="6">
    <source>
        <dbReference type="ARBA" id="ARBA00022490"/>
    </source>
</evidence>
<dbReference type="GO" id="GO:0042744">
    <property type="term" value="P:hydrogen peroxide catabolic process"/>
    <property type="evidence" value="ECO:0007669"/>
    <property type="project" value="UniProtKB-KW"/>
</dbReference>
<comment type="function">
    <text evidence="2">Occurs in almost all aerobically respiring organisms and serves to protect cells from the toxic effects of hydrogen peroxide.</text>
</comment>
<dbReference type="InterPro" id="IPR011614">
    <property type="entry name" value="Catalase_core"/>
</dbReference>
<dbReference type="PROSITE" id="PS51402">
    <property type="entry name" value="CATALASE_3"/>
    <property type="match status" value="1"/>
</dbReference>
<keyword evidence="11" id="KW-0408">Iron</keyword>
<dbReference type="SUPFAM" id="SSF56634">
    <property type="entry name" value="Heme-dependent catalase-like"/>
    <property type="match status" value="1"/>
</dbReference>
<evidence type="ECO:0000256" key="1">
    <source>
        <dbReference type="ARBA" id="ARBA00001971"/>
    </source>
</evidence>
<dbReference type="FunFam" id="2.40.180.10:FF:000013">
    <property type="entry name" value="Catalase"/>
    <property type="match status" value="1"/>
</dbReference>
<dbReference type="InterPro" id="IPR018028">
    <property type="entry name" value="Catalase"/>
</dbReference>
<dbReference type="eggNOG" id="KOG0047">
    <property type="taxonomic scope" value="Eukaryota"/>
</dbReference>
<feature type="domain" description="Catalase core" evidence="15">
    <location>
        <begin position="59"/>
        <end position="453"/>
    </location>
</feature>
<sequence length="598" mass="67702">MRLTTTATSSIACVSYLLATVQAASLYNLTGILNITQTVQGLANYFSFNYSNGDPAVYALSNGAPYPYHPYGAQQAGPGGPLLLQDFNLMDSISHFDRERIPERVVHAKGGGAHGYFELTDSLSDISFARIFQDPGYTCPITVRFSTVGGESASPDTMRDPRGFSIKLKTDVGNVDWVFLNSPVFFIRDPNKFPHFIHSQKRDPSTHLNQWLDSTRTWDYYVHNPEVLHQLTYMFGDRGCPKSWALMNGYSGHTYKMINAQGNLTYVQFHLHSEQGVEGFTDEEATELWAKSDYNTAEFYERLANGKPAAWTVYVQTMTPEQAENFTYSINDLTKVWPHKEFPLRKFGRIVLNQNPDNYFTEVEQLAVAPSHLIPGIEASNDPVLQSRLYSYPDTHRHRLGPNYQQLPVNRPRTFENGSGCPFLAGNFQRDGAMAIDNQRDRPNYLSYFSPMNAIGGDASNYSHGIPPIERAKYAGVVTNTSEAMWESVQEERLKRAHEEKIWMNSYYWVSGFGEKDVEQPRKLYQNVYNETQKEMLVTAIVNHASKVKDCKTKNWVPTLWGLVDKELGQKVANGLKVNYTYTPVEQYAKLVGEAAAY</sequence>
<comment type="caution">
    <text evidence="16">The sequence shown here is derived from an EMBL/GenBank/DDBJ whole genome shotgun (WGS) entry which is preliminary data.</text>
</comment>
<dbReference type="GO" id="GO:0005739">
    <property type="term" value="C:mitochondrion"/>
    <property type="evidence" value="ECO:0007669"/>
    <property type="project" value="TreeGrafter"/>
</dbReference>
<keyword evidence="9" id="KW-0479">Metal-binding</keyword>
<evidence type="ECO:0000256" key="4">
    <source>
        <dbReference type="ARBA" id="ARBA00005329"/>
    </source>
</evidence>
<evidence type="ECO:0000256" key="11">
    <source>
        <dbReference type="ARBA" id="ARBA00023004"/>
    </source>
</evidence>
<evidence type="ECO:0000256" key="14">
    <source>
        <dbReference type="SAM" id="SignalP"/>
    </source>
</evidence>
<accession>A0A1Q3A712</accession>
<evidence type="ECO:0000256" key="7">
    <source>
        <dbReference type="ARBA" id="ARBA00022559"/>
    </source>
</evidence>
<dbReference type="SMART" id="SM01060">
    <property type="entry name" value="Catalase"/>
    <property type="match status" value="1"/>
</dbReference>
<organism evidence="16 17">
    <name type="scientific">Zygosaccharomyces rouxii</name>
    <dbReference type="NCBI Taxonomy" id="4956"/>
    <lineage>
        <taxon>Eukaryota</taxon>
        <taxon>Fungi</taxon>
        <taxon>Dikarya</taxon>
        <taxon>Ascomycota</taxon>
        <taxon>Saccharomycotina</taxon>
        <taxon>Saccharomycetes</taxon>
        <taxon>Saccharomycetales</taxon>
        <taxon>Saccharomycetaceae</taxon>
        <taxon>Zygosaccharomyces</taxon>
    </lineage>
</organism>
<name>A0A1Q3A712_ZYGRO</name>
<evidence type="ECO:0000313" key="16">
    <source>
        <dbReference type="EMBL" id="GAV51526.1"/>
    </source>
</evidence>
<reference evidence="16 17" key="1">
    <citation type="submission" date="2016-08" db="EMBL/GenBank/DDBJ databases">
        <title>Draft genome sequence of allopolyploid Zygosaccharomyces rouxii.</title>
        <authorList>
            <person name="Watanabe J."/>
            <person name="Uehara K."/>
            <person name="Mogi Y."/>
            <person name="Tsukioka Y."/>
        </authorList>
    </citation>
    <scope>NUCLEOTIDE SEQUENCE [LARGE SCALE GENOMIC DNA]</scope>
    <source>
        <strain evidence="16 17">NBRC 110957</strain>
    </source>
</reference>
<dbReference type="PRINTS" id="PR00067">
    <property type="entry name" value="CATALASE"/>
</dbReference>
<protein>
    <recommendedName>
        <fullName evidence="13">Catalase T</fullName>
        <ecNumber evidence="5">1.11.1.6</ecNumber>
    </recommendedName>
</protein>
<dbReference type="GO" id="GO:0005777">
    <property type="term" value="C:peroxisome"/>
    <property type="evidence" value="ECO:0007669"/>
    <property type="project" value="TreeGrafter"/>
</dbReference>
<dbReference type="GO" id="GO:0020037">
    <property type="term" value="F:heme binding"/>
    <property type="evidence" value="ECO:0007669"/>
    <property type="project" value="InterPro"/>
</dbReference>
<keyword evidence="6" id="KW-0963">Cytoplasm</keyword>
<feature type="signal peptide" evidence="14">
    <location>
        <begin position="1"/>
        <end position="23"/>
    </location>
</feature>
<dbReference type="Gene3D" id="2.40.180.10">
    <property type="entry name" value="Catalase core domain"/>
    <property type="match status" value="1"/>
</dbReference>
<dbReference type="GO" id="GO:0046872">
    <property type="term" value="F:metal ion binding"/>
    <property type="evidence" value="ECO:0007669"/>
    <property type="project" value="UniProtKB-KW"/>
</dbReference>
<evidence type="ECO:0000256" key="10">
    <source>
        <dbReference type="ARBA" id="ARBA00023002"/>
    </source>
</evidence>
<keyword evidence="14" id="KW-0732">Signal</keyword>
<comment type="cofactor">
    <cofactor evidence="1">
        <name>heme</name>
        <dbReference type="ChEBI" id="CHEBI:30413"/>
    </cofactor>
</comment>
<evidence type="ECO:0000256" key="9">
    <source>
        <dbReference type="ARBA" id="ARBA00022723"/>
    </source>
</evidence>
<dbReference type="InterPro" id="IPR024708">
    <property type="entry name" value="Catalase_AS"/>
</dbReference>